<dbReference type="AlphaFoldDB" id="A0A2N6QTL8"/>
<dbReference type="Proteomes" id="UP000235564">
    <property type="component" value="Unassembled WGS sequence"/>
</dbReference>
<name>A0A2N6QTL8_9BACT</name>
<organism evidence="2 3">
    <name type="scientific">Hoylesella buccalis</name>
    <dbReference type="NCBI Taxonomy" id="28127"/>
    <lineage>
        <taxon>Bacteria</taxon>
        <taxon>Pseudomonadati</taxon>
        <taxon>Bacteroidota</taxon>
        <taxon>Bacteroidia</taxon>
        <taxon>Bacteroidales</taxon>
        <taxon>Prevotellaceae</taxon>
        <taxon>Hoylesella</taxon>
    </lineage>
</organism>
<evidence type="ECO:0000256" key="1">
    <source>
        <dbReference type="ARBA" id="ARBA00009981"/>
    </source>
</evidence>
<protein>
    <submittedName>
        <fullName evidence="2">Type II toxin-antitoxin system Phd/YefM family antitoxin</fullName>
    </submittedName>
</protein>
<dbReference type="Gene3D" id="3.40.1620.10">
    <property type="entry name" value="YefM-like domain"/>
    <property type="match status" value="1"/>
</dbReference>
<dbReference type="OrthoDB" id="1524837at2"/>
<comment type="similarity">
    <text evidence="1">Belongs to the phD/YefM antitoxin family.</text>
</comment>
<evidence type="ECO:0000313" key="2">
    <source>
        <dbReference type="EMBL" id="PMC25397.1"/>
    </source>
</evidence>
<comment type="caution">
    <text evidence="2">The sequence shown here is derived from an EMBL/GenBank/DDBJ whole genome shotgun (WGS) entry which is preliminary data.</text>
</comment>
<proteinExistence type="inferred from homology"/>
<dbReference type="RefSeq" id="WP_102696326.1">
    <property type="nucleotide sequence ID" value="NZ_PNGJ01000001.1"/>
</dbReference>
<dbReference type="SUPFAM" id="SSF143120">
    <property type="entry name" value="YefM-like"/>
    <property type="match status" value="1"/>
</dbReference>
<reference evidence="2 3" key="1">
    <citation type="submission" date="2017-09" db="EMBL/GenBank/DDBJ databases">
        <title>Bacterial strain isolated from the female urinary microbiota.</title>
        <authorList>
            <person name="Thomas-White K."/>
            <person name="Kumar N."/>
            <person name="Forster S."/>
            <person name="Putonti C."/>
            <person name="Lawley T."/>
            <person name="Wolfe A.J."/>
        </authorList>
    </citation>
    <scope>NUCLEOTIDE SEQUENCE [LARGE SCALE GENOMIC DNA]</scope>
    <source>
        <strain evidence="2 3">UMB0536</strain>
    </source>
</reference>
<sequence>MKIIDIVRYATDPISYMDEVVNGNETLLVQRPEDKSVVILSMEEYNRLKAIEWRQQSNEPPTPCDSNK</sequence>
<accession>A0A2N6QTL8</accession>
<evidence type="ECO:0000313" key="3">
    <source>
        <dbReference type="Proteomes" id="UP000235564"/>
    </source>
</evidence>
<dbReference type="InterPro" id="IPR036165">
    <property type="entry name" value="YefM-like_sf"/>
</dbReference>
<gene>
    <name evidence="2" type="ORF">CJ231_00940</name>
</gene>
<dbReference type="EMBL" id="PNGJ01000001">
    <property type="protein sequence ID" value="PMC25397.1"/>
    <property type="molecule type" value="Genomic_DNA"/>
</dbReference>